<evidence type="ECO:0000313" key="2">
    <source>
        <dbReference type="EMBL" id="KAJ1118128.1"/>
    </source>
</evidence>
<dbReference type="EMBL" id="JANPWB010000012">
    <property type="protein sequence ID" value="KAJ1118128.1"/>
    <property type="molecule type" value="Genomic_DNA"/>
</dbReference>
<evidence type="ECO:0000313" key="3">
    <source>
        <dbReference type="Proteomes" id="UP001066276"/>
    </source>
</evidence>
<accession>A0AAV7NUS6</accession>
<evidence type="ECO:0000256" key="1">
    <source>
        <dbReference type="SAM" id="MobiDB-lite"/>
    </source>
</evidence>
<dbReference type="Proteomes" id="UP001066276">
    <property type="component" value="Chromosome 8"/>
</dbReference>
<sequence length="76" mass="8202">MAQQRRPPSRGLASAAGIASTSRPPRFNTGAVKARRQRDPPEERTCLSGIDGLGWVSASATAAYAERSRLLNKDYT</sequence>
<keyword evidence="3" id="KW-1185">Reference proteome</keyword>
<name>A0AAV7NUS6_PLEWA</name>
<dbReference type="AlphaFoldDB" id="A0AAV7NUS6"/>
<gene>
    <name evidence="2" type="ORF">NDU88_006323</name>
</gene>
<feature type="region of interest" description="Disordered" evidence="1">
    <location>
        <begin position="1"/>
        <end position="45"/>
    </location>
</feature>
<proteinExistence type="predicted"/>
<comment type="caution">
    <text evidence="2">The sequence shown here is derived from an EMBL/GenBank/DDBJ whole genome shotgun (WGS) entry which is preliminary data.</text>
</comment>
<organism evidence="2 3">
    <name type="scientific">Pleurodeles waltl</name>
    <name type="common">Iberian ribbed newt</name>
    <dbReference type="NCBI Taxonomy" id="8319"/>
    <lineage>
        <taxon>Eukaryota</taxon>
        <taxon>Metazoa</taxon>
        <taxon>Chordata</taxon>
        <taxon>Craniata</taxon>
        <taxon>Vertebrata</taxon>
        <taxon>Euteleostomi</taxon>
        <taxon>Amphibia</taxon>
        <taxon>Batrachia</taxon>
        <taxon>Caudata</taxon>
        <taxon>Salamandroidea</taxon>
        <taxon>Salamandridae</taxon>
        <taxon>Pleurodelinae</taxon>
        <taxon>Pleurodeles</taxon>
    </lineage>
</organism>
<reference evidence="2" key="1">
    <citation type="journal article" date="2022" name="bioRxiv">
        <title>Sequencing and chromosome-scale assembly of the giantPleurodeles waltlgenome.</title>
        <authorList>
            <person name="Brown T."/>
            <person name="Elewa A."/>
            <person name="Iarovenko S."/>
            <person name="Subramanian E."/>
            <person name="Araus A.J."/>
            <person name="Petzold A."/>
            <person name="Susuki M."/>
            <person name="Suzuki K.-i.T."/>
            <person name="Hayashi T."/>
            <person name="Toyoda A."/>
            <person name="Oliveira C."/>
            <person name="Osipova E."/>
            <person name="Leigh N.D."/>
            <person name="Simon A."/>
            <person name="Yun M.H."/>
        </authorList>
    </citation>
    <scope>NUCLEOTIDE SEQUENCE</scope>
    <source>
        <strain evidence="2">20211129_DDA</strain>
        <tissue evidence="2">Liver</tissue>
    </source>
</reference>
<protein>
    <submittedName>
        <fullName evidence="2">Uncharacterized protein</fullName>
    </submittedName>
</protein>